<protein>
    <submittedName>
        <fullName evidence="1">Uncharacterized protein</fullName>
    </submittedName>
</protein>
<proteinExistence type="predicted"/>
<sequence length="86" mass="9911">MQANNTAGVDWQEILVVLRRLLAAAQQECMPLTHEWEINIKPRTALEVNALTPFSLNFLQKHEYQDLRDDRLDSTLGCDCHCDCHC</sequence>
<dbReference type="HOGENOM" id="CLU_2492643_0_0_3"/>
<gene>
    <name evidence="1" type="ordered locus">Cyan7425_4832</name>
</gene>
<evidence type="ECO:0000313" key="1">
    <source>
        <dbReference type="EMBL" id="ACL47135.1"/>
    </source>
</evidence>
<accession>B8HMC8</accession>
<dbReference type="AlphaFoldDB" id="B8HMC8"/>
<reference evidence="1" key="1">
    <citation type="submission" date="2009-01" db="EMBL/GenBank/DDBJ databases">
        <title>Complete sequence of chromosome Cyanothece sp. PCC 7425.</title>
        <authorList>
            <consortium name="US DOE Joint Genome Institute"/>
            <person name="Lucas S."/>
            <person name="Copeland A."/>
            <person name="Lapidus A."/>
            <person name="Glavina del Rio T."/>
            <person name="Dalin E."/>
            <person name="Tice H."/>
            <person name="Bruce D."/>
            <person name="Goodwin L."/>
            <person name="Pitluck S."/>
            <person name="Sims D."/>
            <person name="Meineke L."/>
            <person name="Brettin T."/>
            <person name="Detter J.C."/>
            <person name="Han C."/>
            <person name="Larimer F."/>
            <person name="Land M."/>
            <person name="Hauser L."/>
            <person name="Kyrpides N."/>
            <person name="Ovchinnikova G."/>
            <person name="Liberton M."/>
            <person name="Stoeckel J."/>
            <person name="Banerjee A."/>
            <person name="Singh A."/>
            <person name="Page L."/>
            <person name="Sato H."/>
            <person name="Zhao L."/>
            <person name="Sherman L."/>
            <person name="Pakrasi H."/>
            <person name="Richardson P."/>
        </authorList>
    </citation>
    <scope>NUCLEOTIDE SEQUENCE</scope>
    <source>
        <strain evidence="1">PCC 7425</strain>
    </source>
</reference>
<name>B8HMC8_CYAP4</name>
<dbReference type="EMBL" id="CP001344">
    <property type="protein sequence ID" value="ACL47135.1"/>
    <property type="molecule type" value="Genomic_DNA"/>
</dbReference>
<dbReference type="KEGG" id="cyn:Cyan7425_4832"/>
<organism evidence="1">
    <name type="scientific">Cyanothece sp. (strain PCC 7425 / ATCC 29141)</name>
    <dbReference type="NCBI Taxonomy" id="395961"/>
    <lineage>
        <taxon>Bacteria</taxon>
        <taxon>Bacillati</taxon>
        <taxon>Cyanobacteriota</taxon>
        <taxon>Cyanophyceae</taxon>
        <taxon>Gomontiellales</taxon>
        <taxon>Cyanothecaceae</taxon>
        <taxon>Cyanothece</taxon>
    </lineage>
</organism>